<evidence type="ECO:0000313" key="1">
    <source>
        <dbReference type="EMBL" id="KAJ7073562.1"/>
    </source>
</evidence>
<dbReference type="EMBL" id="JARJCN010000111">
    <property type="protein sequence ID" value="KAJ7073562.1"/>
    <property type="molecule type" value="Genomic_DNA"/>
</dbReference>
<keyword evidence="2" id="KW-1185">Reference proteome</keyword>
<organism evidence="1 2">
    <name type="scientific">Mycena belliarum</name>
    <dbReference type="NCBI Taxonomy" id="1033014"/>
    <lineage>
        <taxon>Eukaryota</taxon>
        <taxon>Fungi</taxon>
        <taxon>Dikarya</taxon>
        <taxon>Basidiomycota</taxon>
        <taxon>Agaricomycotina</taxon>
        <taxon>Agaricomycetes</taxon>
        <taxon>Agaricomycetidae</taxon>
        <taxon>Agaricales</taxon>
        <taxon>Marasmiineae</taxon>
        <taxon>Mycenaceae</taxon>
        <taxon>Mycena</taxon>
    </lineage>
</organism>
<reference evidence="1" key="1">
    <citation type="submission" date="2023-03" db="EMBL/GenBank/DDBJ databases">
        <title>Massive genome expansion in bonnet fungi (Mycena s.s.) driven by repeated elements and novel gene families across ecological guilds.</title>
        <authorList>
            <consortium name="Lawrence Berkeley National Laboratory"/>
            <person name="Harder C.B."/>
            <person name="Miyauchi S."/>
            <person name="Viragh M."/>
            <person name="Kuo A."/>
            <person name="Thoen E."/>
            <person name="Andreopoulos B."/>
            <person name="Lu D."/>
            <person name="Skrede I."/>
            <person name="Drula E."/>
            <person name="Henrissat B."/>
            <person name="Morin E."/>
            <person name="Kohler A."/>
            <person name="Barry K."/>
            <person name="LaButti K."/>
            <person name="Morin E."/>
            <person name="Salamov A."/>
            <person name="Lipzen A."/>
            <person name="Mereny Z."/>
            <person name="Hegedus B."/>
            <person name="Baldrian P."/>
            <person name="Stursova M."/>
            <person name="Weitz H."/>
            <person name="Taylor A."/>
            <person name="Grigoriev I.V."/>
            <person name="Nagy L.G."/>
            <person name="Martin F."/>
            <person name="Kauserud H."/>
        </authorList>
    </citation>
    <scope>NUCLEOTIDE SEQUENCE</scope>
    <source>
        <strain evidence="1">CBHHK173m</strain>
    </source>
</reference>
<dbReference type="Proteomes" id="UP001222325">
    <property type="component" value="Unassembled WGS sequence"/>
</dbReference>
<sequence>MPRGERRVAAIRDRCALGGLFGLYAPLWDLLALALGAPPYDSTATNSFFIAPRHLFVLNGPCKCAWWDRGSLANSASDWLRFYPVLGFDSKFASALPPASSRATSPHGPPTSLNSTFIFPPYRTHGDRVPSLFDTNQSHVRPHAYERTGATSKY</sequence>
<proteinExistence type="predicted"/>
<protein>
    <submittedName>
        <fullName evidence="1">Uncharacterized protein</fullName>
    </submittedName>
</protein>
<gene>
    <name evidence="1" type="ORF">B0H15DRAFT_957100</name>
</gene>
<accession>A0AAD6TPD0</accession>
<evidence type="ECO:0000313" key="2">
    <source>
        <dbReference type="Proteomes" id="UP001222325"/>
    </source>
</evidence>
<name>A0AAD6TPD0_9AGAR</name>
<dbReference type="AlphaFoldDB" id="A0AAD6TPD0"/>
<comment type="caution">
    <text evidence="1">The sequence shown here is derived from an EMBL/GenBank/DDBJ whole genome shotgun (WGS) entry which is preliminary data.</text>
</comment>